<protein>
    <submittedName>
        <fullName evidence="2">Spermidine synthase</fullName>
    </submittedName>
</protein>
<proteinExistence type="predicted"/>
<comment type="caution">
    <text evidence="2">The sequence shown here is derived from an EMBL/GenBank/DDBJ whole genome shotgun (WGS) entry which is preliminary data.</text>
</comment>
<evidence type="ECO:0000313" key="2">
    <source>
        <dbReference type="EMBL" id="KFF04654.1"/>
    </source>
</evidence>
<dbReference type="NCBIfam" id="NF037959">
    <property type="entry name" value="MFS_SpdSyn"/>
    <property type="match status" value="1"/>
</dbReference>
<accession>A0A085ZJP0</accession>
<gene>
    <name evidence="2" type="ORF">IW19_03500</name>
</gene>
<sequence>MIQKLFSYLIPVKIFKKKSARSKVIEVTWANGELVLDSENTNYSYGSLQRILRYGLRNIGYSNILKMDHILLLGVAGGSVIKTLVDEIKYKGKITGVEIDSDIIQIANEYFNLNKIKQLEIIIDDAFEFVLKTKEKYDLIIIDIFEDINMPNFLFERFFSDRICFLLKDQGFVLFNTMILDEAHNVRNRKYISEINPKLFSSKMLPRIEVHNELIIIEKVA</sequence>
<dbReference type="Proteomes" id="UP000028715">
    <property type="component" value="Unassembled WGS sequence"/>
</dbReference>
<dbReference type="GO" id="GO:0006596">
    <property type="term" value="P:polyamine biosynthetic process"/>
    <property type="evidence" value="ECO:0007669"/>
    <property type="project" value="UniProtKB-KW"/>
</dbReference>
<dbReference type="AlphaFoldDB" id="A0A085ZJP0"/>
<evidence type="ECO:0000313" key="3">
    <source>
        <dbReference type="Proteomes" id="UP000028715"/>
    </source>
</evidence>
<dbReference type="InterPro" id="IPR029063">
    <property type="entry name" value="SAM-dependent_MTases_sf"/>
</dbReference>
<dbReference type="Pfam" id="PF01564">
    <property type="entry name" value="Spermine_synth"/>
    <property type="match status" value="1"/>
</dbReference>
<organism evidence="2 3">
    <name type="scientific">Flavobacterium reichenbachii</name>
    <dbReference type="NCBI Taxonomy" id="362418"/>
    <lineage>
        <taxon>Bacteria</taxon>
        <taxon>Pseudomonadati</taxon>
        <taxon>Bacteroidota</taxon>
        <taxon>Flavobacteriia</taxon>
        <taxon>Flavobacteriales</taxon>
        <taxon>Flavobacteriaceae</taxon>
        <taxon>Flavobacterium</taxon>
    </lineage>
</organism>
<dbReference type="STRING" id="362418.IW19_03500"/>
<dbReference type="RefSeq" id="WP_035681204.1">
    <property type="nucleotide sequence ID" value="NZ_JPRL01000001.1"/>
</dbReference>
<dbReference type="Gene3D" id="3.40.50.150">
    <property type="entry name" value="Vaccinia Virus protein VP39"/>
    <property type="match status" value="1"/>
</dbReference>
<dbReference type="SUPFAM" id="SSF53335">
    <property type="entry name" value="S-adenosyl-L-methionine-dependent methyltransferases"/>
    <property type="match status" value="1"/>
</dbReference>
<evidence type="ECO:0000256" key="1">
    <source>
        <dbReference type="ARBA" id="ARBA00023115"/>
    </source>
</evidence>
<dbReference type="PANTHER" id="PTHR43317:SF1">
    <property type="entry name" value="THERMOSPERMINE SYNTHASE ACAULIS5"/>
    <property type="match status" value="1"/>
</dbReference>
<keyword evidence="3" id="KW-1185">Reference proteome</keyword>
<dbReference type="EMBL" id="JPRL01000001">
    <property type="protein sequence ID" value="KFF04654.1"/>
    <property type="molecule type" value="Genomic_DNA"/>
</dbReference>
<dbReference type="eggNOG" id="COG0421">
    <property type="taxonomic scope" value="Bacteria"/>
</dbReference>
<dbReference type="CDD" id="cd02440">
    <property type="entry name" value="AdoMet_MTases"/>
    <property type="match status" value="1"/>
</dbReference>
<reference evidence="2 3" key="1">
    <citation type="submission" date="2014-07" db="EMBL/GenBank/DDBJ databases">
        <title>Genome of Flavobacterium reichenbachii LMG 25512.</title>
        <authorList>
            <person name="Stropko S.J."/>
            <person name="Pipes S.E."/>
            <person name="Newman J.D."/>
        </authorList>
    </citation>
    <scope>NUCLEOTIDE SEQUENCE [LARGE SCALE GENOMIC DNA]</scope>
    <source>
        <strain evidence="2 3">LMG 25512</strain>
    </source>
</reference>
<dbReference type="PANTHER" id="PTHR43317">
    <property type="entry name" value="THERMOSPERMINE SYNTHASE ACAULIS5"/>
    <property type="match status" value="1"/>
</dbReference>
<keyword evidence="1" id="KW-0620">Polyamine biosynthesis</keyword>
<name>A0A085ZJP0_9FLAO</name>
<dbReference type="OrthoDB" id="650847at2"/>